<feature type="chain" id="PRO_5004214630" evidence="2">
    <location>
        <begin position="32"/>
        <end position="163"/>
    </location>
</feature>
<dbReference type="RefSeq" id="WP_011390190.1">
    <property type="nucleotide sequence ID" value="NC_007643.1"/>
</dbReference>
<dbReference type="PhylomeDB" id="Q2RRK8"/>
<dbReference type="Pfam" id="PF09923">
    <property type="entry name" value="DUF2155"/>
    <property type="match status" value="1"/>
</dbReference>
<sequence>MLRLVSSPRAAVLSATGGLCLMLAATAPAGAEDINADTARLGWLDKTTARVGESSIAVGGDLRLGSLTITVRSCVRRVPPDDPESAAFLDIVERAEGVAAKQIFEGWMFASSPSLSAMDHAVYDVWVLRCEIPADRDAGDSGKPESAPEAAPIPVDPGGAPLD</sequence>
<dbReference type="AlphaFoldDB" id="Q2RRK8"/>
<dbReference type="KEGG" id="rru:Rru_A2437"/>
<protein>
    <submittedName>
        <fullName evidence="3">Cellulase-like protein</fullName>
    </submittedName>
</protein>
<dbReference type="EMBL" id="CP000230">
    <property type="protein sequence ID" value="ABC23237.1"/>
    <property type="molecule type" value="Genomic_DNA"/>
</dbReference>
<evidence type="ECO:0000256" key="2">
    <source>
        <dbReference type="SAM" id="SignalP"/>
    </source>
</evidence>
<dbReference type="STRING" id="269796.Rru_A2437"/>
<keyword evidence="4" id="KW-1185">Reference proteome</keyword>
<evidence type="ECO:0000313" key="3">
    <source>
        <dbReference type="EMBL" id="ABC23237.1"/>
    </source>
</evidence>
<keyword evidence="2" id="KW-0732">Signal</keyword>
<feature type="signal peptide" evidence="2">
    <location>
        <begin position="1"/>
        <end position="31"/>
    </location>
</feature>
<dbReference type="HOGENOM" id="CLU_111521_2_1_5"/>
<dbReference type="InterPro" id="IPR019225">
    <property type="entry name" value="DUF2155"/>
</dbReference>
<organism evidence="3 4">
    <name type="scientific">Rhodospirillum rubrum (strain ATCC 11170 / ATH 1.1.1 / DSM 467 / LMG 4362 / NCIMB 8255 / S1)</name>
    <dbReference type="NCBI Taxonomy" id="269796"/>
    <lineage>
        <taxon>Bacteria</taxon>
        <taxon>Pseudomonadati</taxon>
        <taxon>Pseudomonadota</taxon>
        <taxon>Alphaproteobacteria</taxon>
        <taxon>Rhodospirillales</taxon>
        <taxon>Rhodospirillaceae</taxon>
        <taxon>Rhodospirillum</taxon>
    </lineage>
</organism>
<reference evidence="3 4" key="1">
    <citation type="journal article" date="2011" name="Stand. Genomic Sci.">
        <title>Complete genome sequence of Rhodospirillum rubrum type strain (S1).</title>
        <authorList>
            <person name="Munk A.C."/>
            <person name="Copeland A."/>
            <person name="Lucas S."/>
            <person name="Lapidus A."/>
            <person name="Del Rio T.G."/>
            <person name="Barry K."/>
            <person name="Detter J.C."/>
            <person name="Hammon N."/>
            <person name="Israni S."/>
            <person name="Pitluck S."/>
            <person name="Brettin T."/>
            <person name="Bruce D."/>
            <person name="Han C."/>
            <person name="Tapia R."/>
            <person name="Gilna P."/>
            <person name="Schmutz J."/>
            <person name="Larimer F."/>
            <person name="Land M."/>
            <person name="Kyrpides N.C."/>
            <person name="Mavromatis K."/>
            <person name="Richardson P."/>
            <person name="Rohde M."/>
            <person name="Goker M."/>
            <person name="Klenk H.P."/>
            <person name="Zhang Y."/>
            <person name="Roberts G.P."/>
            <person name="Reslewic S."/>
            <person name="Schwartz D.C."/>
        </authorList>
    </citation>
    <scope>NUCLEOTIDE SEQUENCE [LARGE SCALE GENOMIC DNA]</scope>
    <source>
        <strain evidence="4">ATCC 11170 / ATH 1.1.1 / DSM 467 / LMG 4362 / NCIMB 8255 / S1</strain>
    </source>
</reference>
<gene>
    <name evidence="3" type="ordered locus">Rru_A2437</name>
</gene>
<dbReference type="PATRIC" id="fig|269796.9.peg.2541"/>
<evidence type="ECO:0000313" key="4">
    <source>
        <dbReference type="Proteomes" id="UP000001929"/>
    </source>
</evidence>
<dbReference type="eggNOG" id="COG4765">
    <property type="taxonomic scope" value="Bacteria"/>
</dbReference>
<accession>Q2RRK8</accession>
<proteinExistence type="predicted"/>
<dbReference type="EnsemblBacteria" id="ABC23237">
    <property type="protein sequence ID" value="ABC23237"/>
    <property type="gene ID" value="Rru_A2437"/>
</dbReference>
<feature type="region of interest" description="Disordered" evidence="1">
    <location>
        <begin position="136"/>
        <end position="163"/>
    </location>
</feature>
<name>Q2RRK8_RHORT</name>
<dbReference type="Proteomes" id="UP000001929">
    <property type="component" value="Chromosome"/>
</dbReference>
<evidence type="ECO:0000256" key="1">
    <source>
        <dbReference type="SAM" id="MobiDB-lite"/>
    </source>
</evidence>